<accession>A0A1V9FL06</accession>
<dbReference type="EMBL" id="LWBP01000185">
    <property type="protein sequence ID" value="OQP59025.1"/>
    <property type="molecule type" value="Genomic_DNA"/>
</dbReference>
<evidence type="ECO:0000313" key="5">
    <source>
        <dbReference type="Proteomes" id="UP000192276"/>
    </source>
</evidence>
<dbReference type="PROSITE" id="PS50110">
    <property type="entry name" value="RESPONSE_REGULATORY"/>
    <property type="match status" value="1"/>
</dbReference>
<dbReference type="PANTHER" id="PTHR37299:SF1">
    <property type="entry name" value="STAGE 0 SPORULATION PROTEIN A HOMOLOG"/>
    <property type="match status" value="1"/>
</dbReference>
<evidence type="ECO:0000256" key="1">
    <source>
        <dbReference type="PROSITE-ProRule" id="PRU00169"/>
    </source>
</evidence>
<reference evidence="5" key="1">
    <citation type="submission" date="2016-04" db="EMBL/GenBank/DDBJ databases">
        <authorList>
            <person name="Chen L."/>
            <person name="Zhuang W."/>
            <person name="Wang G."/>
        </authorList>
    </citation>
    <scope>NUCLEOTIDE SEQUENCE [LARGE SCALE GENOMIC DNA]</scope>
    <source>
        <strain evidence="5">208</strain>
    </source>
</reference>
<keyword evidence="5" id="KW-1185">Reference proteome</keyword>
<dbReference type="RefSeq" id="WP_081164708.1">
    <property type="nucleotide sequence ID" value="NZ_LWBP01000185.1"/>
</dbReference>
<feature type="domain" description="HTH LytTR-type" evidence="3">
    <location>
        <begin position="142"/>
        <end position="226"/>
    </location>
</feature>
<dbReference type="Gene3D" id="3.40.50.2300">
    <property type="match status" value="1"/>
</dbReference>
<gene>
    <name evidence="4" type="ORF">A4R26_21800</name>
</gene>
<evidence type="ECO:0000259" key="3">
    <source>
        <dbReference type="PROSITE" id="PS50930"/>
    </source>
</evidence>
<organism evidence="4 5">
    <name type="scientific">Niastella populi</name>
    <dbReference type="NCBI Taxonomy" id="550983"/>
    <lineage>
        <taxon>Bacteria</taxon>
        <taxon>Pseudomonadati</taxon>
        <taxon>Bacteroidota</taxon>
        <taxon>Chitinophagia</taxon>
        <taxon>Chitinophagales</taxon>
        <taxon>Chitinophagaceae</taxon>
        <taxon>Niastella</taxon>
    </lineage>
</organism>
<sequence length="256" mass="29427">MCILIIDQDSHAVKHLEKLLSEIVPEMKIGGRCSDIKTATQWLQKNPPPDLIFSVIELPDGLSFEVFNNPGKKIPVIFTSPYEKYAVDAFRANGIYYLLKPVKKEELTKALIRYKTFFSSAKQEATIKATTSNSKVQFQERFLVTVGRQMKLVLAEEVAYFFTEQKIVYLVTFQRVKYNTGFTLERLEQQLNPALFFRINRQFIINISAIEKLLPASKSRMQVVLKPETIHDTITSFGRTESFFNWMLGEGNHSEG</sequence>
<comment type="caution">
    <text evidence="4">The sequence shown here is derived from an EMBL/GenBank/DDBJ whole genome shotgun (WGS) entry which is preliminary data.</text>
</comment>
<dbReference type="SUPFAM" id="SSF52172">
    <property type="entry name" value="CheY-like"/>
    <property type="match status" value="1"/>
</dbReference>
<dbReference type="InterPro" id="IPR011006">
    <property type="entry name" value="CheY-like_superfamily"/>
</dbReference>
<dbReference type="Pfam" id="PF04397">
    <property type="entry name" value="LytTR"/>
    <property type="match status" value="1"/>
</dbReference>
<dbReference type="InterPro" id="IPR046947">
    <property type="entry name" value="LytR-like"/>
</dbReference>
<dbReference type="PANTHER" id="PTHR37299">
    <property type="entry name" value="TRANSCRIPTIONAL REGULATOR-RELATED"/>
    <property type="match status" value="1"/>
</dbReference>
<dbReference type="OrthoDB" id="1426980at2"/>
<dbReference type="STRING" id="550983.A4R26_21800"/>
<name>A0A1V9FL06_9BACT</name>
<comment type="caution">
    <text evidence="1">Lacks conserved residue(s) required for the propagation of feature annotation.</text>
</comment>
<dbReference type="InterPro" id="IPR007492">
    <property type="entry name" value="LytTR_DNA-bd_dom"/>
</dbReference>
<dbReference type="Gene3D" id="2.40.50.1020">
    <property type="entry name" value="LytTr DNA-binding domain"/>
    <property type="match status" value="1"/>
</dbReference>
<evidence type="ECO:0008006" key="6">
    <source>
        <dbReference type="Google" id="ProtNLM"/>
    </source>
</evidence>
<feature type="domain" description="Response regulatory" evidence="2">
    <location>
        <begin position="2"/>
        <end position="115"/>
    </location>
</feature>
<evidence type="ECO:0000259" key="2">
    <source>
        <dbReference type="PROSITE" id="PS50110"/>
    </source>
</evidence>
<dbReference type="AlphaFoldDB" id="A0A1V9FL06"/>
<dbReference type="SMART" id="SM00448">
    <property type="entry name" value="REC"/>
    <property type="match status" value="1"/>
</dbReference>
<dbReference type="InterPro" id="IPR001789">
    <property type="entry name" value="Sig_transdc_resp-reg_receiver"/>
</dbReference>
<dbReference type="GO" id="GO:0003677">
    <property type="term" value="F:DNA binding"/>
    <property type="evidence" value="ECO:0007669"/>
    <property type="project" value="InterPro"/>
</dbReference>
<dbReference type="Pfam" id="PF00072">
    <property type="entry name" value="Response_reg"/>
    <property type="match status" value="1"/>
</dbReference>
<dbReference type="GO" id="GO:0000156">
    <property type="term" value="F:phosphorelay response regulator activity"/>
    <property type="evidence" value="ECO:0007669"/>
    <property type="project" value="InterPro"/>
</dbReference>
<dbReference type="Proteomes" id="UP000192276">
    <property type="component" value="Unassembled WGS sequence"/>
</dbReference>
<protein>
    <recommendedName>
        <fullName evidence="6">DNA-binding response regulator</fullName>
    </recommendedName>
</protein>
<proteinExistence type="predicted"/>
<dbReference type="PROSITE" id="PS50930">
    <property type="entry name" value="HTH_LYTTR"/>
    <property type="match status" value="1"/>
</dbReference>
<dbReference type="SMART" id="SM00850">
    <property type="entry name" value="LytTR"/>
    <property type="match status" value="1"/>
</dbReference>
<evidence type="ECO:0000313" key="4">
    <source>
        <dbReference type="EMBL" id="OQP59025.1"/>
    </source>
</evidence>